<accession>A0A388LK30</accession>
<dbReference type="FunFam" id="1.20.1310.10:FF:000002">
    <property type="entry name" value="cullin-3 isoform X1"/>
    <property type="match status" value="1"/>
</dbReference>
<protein>
    <recommendedName>
        <fullName evidence="7">Cullin family profile domain-containing protein</fullName>
    </recommendedName>
</protein>
<dbReference type="GO" id="GO:0006511">
    <property type="term" value="P:ubiquitin-dependent protein catabolic process"/>
    <property type="evidence" value="ECO:0007669"/>
    <property type="project" value="InterPro"/>
</dbReference>
<organism evidence="8 9">
    <name type="scientific">Chara braunii</name>
    <name type="common">Braun's stonewort</name>
    <dbReference type="NCBI Taxonomy" id="69332"/>
    <lineage>
        <taxon>Eukaryota</taxon>
        <taxon>Viridiplantae</taxon>
        <taxon>Streptophyta</taxon>
        <taxon>Charophyceae</taxon>
        <taxon>Charales</taxon>
        <taxon>Characeae</taxon>
        <taxon>Chara</taxon>
    </lineage>
</organism>
<dbReference type="InterPro" id="IPR059120">
    <property type="entry name" value="Cullin-like_AB"/>
</dbReference>
<dbReference type="InterPro" id="IPR036388">
    <property type="entry name" value="WH-like_DNA-bd_sf"/>
</dbReference>
<dbReference type="OrthoDB" id="27073at2759"/>
<gene>
    <name evidence="8" type="ORF">CBR_g35043</name>
</gene>
<dbReference type="OMA" id="IFIFREE"/>
<dbReference type="Gene3D" id="1.20.1310.10">
    <property type="entry name" value="Cullin Repeats"/>
    <property type="match status" value="4"/>
</dbReference>
<keyword evidence="3" id="KW-0833">Ubl conjugation pathway</keyword>
<dbReference type="InterPro" id="IPR036390">
    <property type="entry name" value="WH_DNA-bd_sf"/>
</dbReference>
<evidence type="ECO:0000256" key="4">
    <source>
        <dbReference type="ARBA" id="ARBA00022843"/>
    </source>
</evidence>
<dbReference type="FunFam" id="1.20.1310.10:FF:000005">
    <property type="entry name" value="Cullin 3"/>
    <property type="match status" value="1"/>
</dbReference>
<keyword evidence="9" id="KW-1185">Reference proteome</keyword>
<dbReference type="SUPFAM" id="SSF75632">
    <property type="entry name" value="Cullin homology domain"/>
    <property type="match status" value="1"/>
</dbReference>
<dbReference type="Pfam" id="PF00888">
    <property type="entry name" value="Cullin"/>
    <property type="match status" value="1"/>
</dbReference>
<evidence type="ECO:0000256" key="5">
    <source>
        <dbReference type="PROSITE-ProRule" id="PRU00330"/>
    </source>
</evidence>
<comment type="caution">
    <text evidence="8">The sequence shown here is derived from an EMBL/GenBank/DDBJ whole genome shotgun (WGS) entry which is preliminary data.</text>
</comment>
<dbReference type="InterPro" id="IPR045093">
    <property type="entry name" value="Cullin"/>
</dbReference>
<dbReference type="FunFam" id="1.20.1310.10:FF:000001">
    <property type="entry name" value="Cullin 3"/>
    <property type="match status" value="1"/>
</dbReference>
<dbReference type="InterPro" id="IPR001373">
    <property type="entry name" value="Cullin_N"/>
</dbReference>
<keyword evidence="4" id="KW-0832">Ubl conjugation</keyword>
<dbReference type="STRING" id="69332.A0A388LK30"/>
<dbReference type="InterPro" id="IPR016159">
    <property type="entry name" value="Cullin_repeat-like_dom_sf"/>
</dbReference>
<dbReference type="Pfam" id="PF10557">
    <property type="entry name" value="Cullin_Nedd8"/>
    <property type="match status" value="1"/>
</dbReference>
<feature type="domain" description="Cullin family profile" evidence="7">
    <location>
        <begin position="376"/>
        <end position="608"/>
    </location>
</feature>
<keyword evidence="2" id="KW-1017">Isopeptide bond</keyword>
<dbReference type="InterPro" id="IPR019559">
    <property type="entry name" value="Cullin_neddylation_domain"/>
</dbReference>
<evidence type="ECO:0000256" key="2">
    <source>
        <dbReference type="ARBA" id="ARBA00022499"/>
    </source>
</evidence>
<dbReference type="PANTHER" id="PTHR11932">
    <property type="entry name" value="CULLIN"/>
    <property type="match status" value="1"/>
</dbReference>
<evidence type="ECO:0000313" key="8">
    <source>
        <dbReference type="EMBL" id="GBG82678.1"/>
    </source>
</evidence>
<dbReference type="Gramene" id="GBG82678">
    <property type="protein sequence ID" value="GBG82678"/>
    <property type="gene ID" value="CBR_g35043"/>
</dbReference>
<dbReference type="FunFam" id="1.20.1310.10:FF:000006">
    <property type="entry name" value="Cullin 3"/>
    <property type="match status" value="1"/>
</dbReference>
<name>A0A388LK30_CHABU</name>
<comment type="similarity">
    <text evidence="1 5 6">Belongs to the cullin family.</text>
</comment>
<dbReference type="Proteomes" id="UP000265515">
    <property type="component" value="Unassembled WGS sequence"/>
</dbReference>
<dbReference type="SUPFAM" id="SSF74788">
    <property type="entry name" value="Cullin repeat-like"/>
    <property type="match status" value="1"/>
</dbReference>
<evidence type="ECO:0000256" key="6">
    <source>
        <dbReference type="RuleBase" id="RU003829"/>
    </source>
</evidence>
<dbReference type="SUPFAM" id="SSF46785">
    <property type="entry name" value="Winged helix' DNA-binding domain"/>
    <property type="match status" value="1"/>
</dbReference>
<dbReference type="AlphaFoldDB" id="A0A388LK30"/>
<dbReference type="Gene3D" id="3.30.230.130">
    <property type="entry name" value="Cullin, Chain C, Domain 2"/>
    <property type="match status" value="1"/>
</dbReference>
<dbReference type="Pfam" id="PF26557">
    <property type="entry name" value="Cullin_AB"/>
    <property type="match status" value="1"/>
</dbReference>
<proteinExistence type="inferred from homology"/>
<dbReference type="InterPro" id="IPR016158">
    <property type="entry name" value="Cullin_homology"/>
</dbReference>
<dbReference type="InterPro" id="IPR036317">
    <property type="entry name" value="Cullin_homology_sf"/>
</dbReference>
<dbReference type="SMART" id="SM00884">
    <property type="entry name" value="Cullin_Nedd8"/>
    <property type="match status" value="1"/>
</dbReference>
<evidence type="ECO:0000259" key="7">
    <source>
        <dbReference type="PROSITE" id="PS50069"/>
    </source>
</evidence>
<dbReference type="PROSITE" id="PS50069">
    <property type="entry name" value="CULLIN_2"/>
    <property type="match status" value="1"/>
</dbReference>
<evidence type="ECO:0000256" key="1">
    <source>
        <dbReference type="ARBA" id="ARBA00006019"/>
    </source>
</evidence>
<dbReference type="FunFam" id="1.10.10.10:FF:000183">
    <property type="entry name" value="Cullin 3"/>
    <property type="match status" value="1"/>
</dbReference>
<dbReference type="FunFam" id="3.30.230.130:FF:000007">
    <property type="entry name" value="Cullin-3A like"/>
    <property type="match status" value="1"/>
</dbReference>
<dbReference type="EMBL" id="BFEA01000414">
    <property type="protein sequence ID" value="GBG82678.1"/>
    <property type="molecule type" value="Genomic_DNA"/>
</dbReference>
<reference evidence="8 9" key="1">
    <citation type="journal article" date="2018" name="Cell">
        <title>The Chara Genome: Secondary Complexity and Implications for Plant Terrestrialization.</title>
        <authorList>
            <person name="Nishiyama T."/>
            <person name="Sakayama H."/>
            <person name="Vries J.D."/>
            <person name="Buschmann H."/>
            <person name="Saint-Marcoux D."/>
            <person name="Ullrich K.K."/>
            <person name="Haas F.B."/>
            <person name="Vanderstraeten L."/>
            <person name="Becker D."/>
            <person name="Lang D."/>
            <person name="Vosolsobe S."/>
            <person name="Rombauts S."/>
            <person name="Wilhelmsson P.K.I."/>
            <person name="Janitza P."/>
            <person name="Kern R."/>
            <person name="Heyl A."/>
            <person name="Rumpler F."/>
            <person name="Villalobos L.I.A.C."/>
            <person name="Clay J.M."/>
            <person name="Skokan R."/>
            <person name="Toyoda A."/>
            <person name="Suzuki Y."/>
            <person name="Kagoshima H."/>
            <person name="Schijlen E."/>
            <person name="Tajeshwar N."/>
            <person name="Catarino B."/>
            <person name="Hetherington A.J."/>
            <person name="Saltykova A."/>
            <person name="Bonnot C."/>
            <person name="Breuninger H."/>
            <person name="Symeonidi A."/>
            <person name="Radhakrishnan G.V."/>
            <person name="Van Nieuwerburgh F."/>
            <person name="Deforce D."/>
            <person name="Chang C."/>
            <person name="Karol K.G."/>
            <person name="Hedrich R."/>
            <person name="Ulvskov P."/>
            <person name="Glockner G."/>
            <person name="Delwiche C.F."/>
            <person name="Petrasek J."/>
            <person name="Van de Peer Y."/>
            <person name="Friml J."/>
            <person name="Beilby M."/>
            <person name="Dolan L."/>
            <person name="Kohara Y."/>
            <person name="Sugano S."/>
            <person name="Fujiyama A."/>
            <person name="Delaux P.-M."/>
            <person name="Quint M."/>
            <person name="TheiBen G."/>
            <person name="Hagemann M."/>
            <person name="Harholt J."/>
            <person name="Dunand C."/>
            <person name="Zachgo S."/>
            <person name="Langdale J."/>
            <person name="Maumus F."/>
            <person name="Straeten D.V.D."/>
            <person name="Gould S.B."/>
            <person name="Rensing S.A."/>
        </authorList>
    </citation>
    <scope>NUCLEOTIDE SEQUENCE [LARGE SCALE GENOMIC DNA]</scope>
    <source>
        <strain evidence="8 9">S276</strain>
    </source>
</reference>
<evidence type="ECO:0000256" key="3">
    <source>
        <dbReference type="ARBA" id="ARBA00022786"/>
    </source>
</evidence>
<dbReference type="GO" id="GO:0031625">
    <property type="term" value="F:ubiquitin protein ligase binding"/>
    <property type="evidence" value="ECO:0007669"/>
    <property type="project" value="InterPro"/>
</dbReference>
<dbReference type="Gene3D" id="1.10.10.10">
    <property type="entry name" value="Winged helix-like DNA-binding domain superfamily/Winged helix DNA-binding domain"/>
    <property type="match status" value="1"/>
</dbReference>
<sequence>MSRPQNKRQTLKMDPFRHRVEADPHYAENSWKKLDDAIQQIYSHNAGGLSFEVLYRTAYNMVLFKYGDKLYSGLVQTMTNHLRDIARTIEAAQGSMFLVELNNQWMEHGRSLQMIRDILMYMDRTYVNKNNKVKVHDLGLKLWQEQVILAPKIRDQLRETLLDMVHKERTGEIINRGLLRNITQMLMDLGEKVYQEEFERPFLDAATDFYRIESQQYIATCDCGDYLKKAEKRLNEEIERVSHYLDQKTEAKITDVVERQMIGNHMKHLVEMENSGLVQMLVDDRYEDLARIFQLFKRLSNGLPTIRELMTTHVRETGRQLVVDPERSKDPVEFVQRLLDEKEKYDKIISRSFNNDKGFHNALNSSFEYFINLNPRSPEFISLFVDDKLRKGLKGVSEEDVEIVLDKVMMLFRYLQEKDVFEKYYKQHLAKRLLSGRTVSDDAERSLIVKLKTECGYQFTSKLEGMFTDMKTSKDTMQGFQTYLAQTEGSTNAEGTTLSVQVLTTGSWPTQAGARCNLPAEILTLCNKFKQYYLSTHTGRRLTWQTNMGSADLKATFASGEKHELNVSTYQMCILLLFNDSDRLSCREIAQATDIPSQDLKRNLQSLACVKGKNVLRKEPMSKDIGPDDVFFFNDKFTSKFYKVKIGTVAAQKESEPEKLETRQKVEEDRKPQIEAAIVRIMKSRRVLDHNNIISEVTKQLQSRFLPNPAVIKKRIESLIEREFLERDRNDRKLYRYLA</sequence>
<evidence type="ECO:0000313" key="9">
    <source>
        <dbReference type="Proteomes" id="UP000265515"/>
    </source>
</evidence>
<dbReference type="SMART" id="SM00182">
    <property type="entry name" value="CULLIN"/>
    <property type="match status" value="1"/>
</dbReference>